<dbReference type="OrthoDB" id="8062037at2759"/>
<organism evidence="3 4">
    <name type="scientific">Actinidia rufa</name>
    <dbReference type="NCBI Taxonomy" id="165716"/>
    <lineage>
        <taxon>Eukaryota</taxon>
        <taxon>Viridiplantae</taxon>
        <taxon>Streptophyta</taxon>
        <taxon>Embryophyta</taxon>
        <taxon>Tracheophyta</taxon>
        <taxon>Spermatophyta</taxon>
        <taxon>Magnoliopsida</taxon>
        <taxon>eudicotyledons</taxon>
        <taxon>Gunneridae</taxon>
        <taxon>Pentapetalae</taxon>
        <taxon>asterids</taxon>
        <taxon>Ericales</taxon>
        <taxon>Actinidiaceae</taxon>
        <taxon>Actinidia</taxon>
    </lineage>
</organism>
<evidence type="ECO:0000256" key="1">
    <source>
        <dbReference type="SAM" id="MobiDB-lite"/>
    </source>
</evidence>
<name>A0A7J0FUU6_9ERIC</name>
<feature type="region of interest" description="Disordered" evidence="1">
    <location>
        <begin position="362"/>
        <end position="389"/>
    </location>
</feature>
<evidence type="ECO:0000313" key="4">
    <source>
        <dbReference type="Proteomes" id="UP000585474"/>
    </source>
</evidence>
<evidence type="ECO:0000313" key="3">
    <source>
        <dbReference type="EMBL" id="GFZ02344.1"/>
    </source>
</evidence>
<feature type="signal peptide" evidence="2">
    <location>
        <begin position="1"/>
        <end position="28"/>
    </location>
</feature>
<comment type="caution">
    <text evidence="3">The sequence shown here is derived from an EMBL/GenBank/DDBJ whole genome shotgun (WGS) entry which is preliminary data.</text>
</comment>
<dbReference type="AlphaFoldDB" id="A0A7J0FUU6"/>
<feature type="region of interest" description="Disordered" evidence="1">
    <location>
        <begin position="312"/>
        <end position="340"/>
    </location>
</feature>
<accession>A0A7J0FUU6</accession>
<dbReference type="EMBL" id="BJWL01000015">
    <property type="protein sequence ID" value="GFZ02344.1"/>
    <property type="molecule type" value="Genomic_DNA"/>
</dbReference>
<keyword evidence="2" id="KW-0732">Signal</keyword>
<dbReference type="Proteomes" id="UP000585474">
    <property type="component" value="Unassembled WGS sequence"/>
</dbReference>
<protein>
    <submittedName>
        <fullName evidence="3">RING/U-box superfamily protein</fullName>
    </submittedName>
</protein>
<keyword evidence="4" id="KW-1185">Reference proteome</keyword>
<reference evidence="3 4" key="1">
    <citation type="submission" date="2019-07" db="EMBL/GenBank/DDBJ databases">
        <title>De Novo Assembly of kiwifruit Actinidia rufa.</title>
        <authorList>
            <person name="Sugita-Konishi S."/>
            <person name="Sato K."/>
            <person name="Mori E."/>
            <person name="Abe Y."/>
            <person name="Kisaki G."/>
            <person name="Hamano K."/>
            <person name="Suezawa K."/>
            <person name="Otani M."/>
            <person name="Fukuda T."/>
            <person name="Manabe T."/>
            <person name="Gomi K."/>
            <person name="Tabuchi M."/>
            <person name="Akimitsu K."/>
            <person name="Kataoka I."/>
        </authorList>
    </citation>
    <scope>NUCLEOTIDE SEQUENCE [LARGE SCALE GENOMIC DNA]</scope>
    <source>
        <strain evidence="4">cv. Fuchu</strain>
    </source>
</reference>
<evidence type="ECO:0000256" key="2">
    <source>
        <dbReference type="SAM" id="SignalP"/>
    </source>
</evidence>
<proteinExistence type="predicted"/>
<feature type="compositionally biased region" description="Basic and acidic residues" evidence="1">
    <location>
        <begin position="376"/>
        <end position="389"/>
    </location>
</feature>
<gene>
    <name evidence="3" type="ORF">Acr_15g0009520</name>
</gene>
<sequence>MISLWQVPPPKLFILAFVFFIAARDGAAENSSLVYPVENMSIDGVHYASHWNRSNGFPSSSHSIEVPHYHTEASGPSRDTFVHPSAAGSFSMEPESYAHHTPSSNYEGQTFHEVEGGFVDVTMADGRGLHKRKSPGVPAVCERGSSSRYYTGSSSDLSSNIWQEKPNTGSHHTPWVCPTIGSSYRGNNLSVGREATLRNVRSRAAVDLETNLARAHLSSNPSHHPYTTGNPVDHSGSVELISQNTSAEIHEWSHFHTSPAAHGRLLLPDANVFSQDMNHFTIGSSNTNAAIDIGGYHDDMISGRALMPQNFPGTSNHSVRGVRSSYTQRSGPTFRGASSSNLRLGHVTASDEGFQLATESYASRHPRPLSTTGWRNSDRSGRTRISGDRYRSLPDEAGIQAFSTGKLEGFRPTRSIPEVVSLHSAAGLTNLGYTSYCRFVLCFLWNGTFAGISLKGGPYDCGSLGIVWVQKFG</sequence>
<feature type="chain" id="PRO_5029471368" evidence="2">
    <location>
        <begin position="29"/>
        <end position="473"/>
    </location>
</feature>